<dbReference type="EMBL" id="CP009044">
    <property type="protein sequence ID" value="AII15543.1"/>
    <property type="molecule type" value="Genomic_DNA"/>
</dbReference>
<accession>A0A076FD19</accession>
<dbReference type="AlphaFoldDB" id="A0A076FD19"/>
<evidence type="ECO:0000313" key="2">
    <source>
        <dbReference type="EMBL" id="AII15543.1"/>
    </source>
</evidence>
<evidence type="ECO:0000313" key="3">
    <source>
        <dbReference type="Proteomes" id="UP000028486"/>
    </source>
</evidence>
<organism evidence="2 3">
    <name type="scientific">Campylobacter iguaniorum</name>
    <dbReference type="NCBI Taxonomy" id="1244531"/>
    <lineage>
        <taxon>Bacteria</taxon>
        <taxon>Pseudomonadati</taxon>
        <taxon>Campylobacterota</taxon>
        <taxon>Epsilonproteobacteria</taxon>
        <taxon>Campylobacterales</taxon>
        <taxon>Campylobacteraceae</taxon>
        <taxon>Campylobacter</taxon>
    </lineage>
</organism>
<gene>
    <name evidence="2" type="ORF">CIG1485E_a0018</name>
</gene>
<geneLocation type="plasmid" evidence="2 3">
    <name>pCIG1485E</name>
</geneLocation>
<dbReference type="Proteomes" id="UP000028486">
    <property type="component" value="Plasmid pCIG1485E"/>
</dbReference>
<name>A0A076FD19_9BACT</name>
<dbReference type="HOGENOM" id="CLU_2786059_0_0_7"/>
<sequence length="68" mass="7888">MTKSQIRSRFYSILSDMLEDGATPDDIEETINEMSSEGIQNILENIQSELENLENMEREYNKEQSNGK</sequence>
<keyword evidence="1" id="KW-0175">Coiled coil</keyword>
<feature type="coiled-coil region" evidence="1">
    <location>
        <begin position="36"/>
        <end position="66"/>
    </location>
</feature>
<proteinExistence type="predicted"/>
<protein>
    <submittedName>
        <fullName evidence="2">Uncharacterized protein</fullName>
    </submittedName>
</protein>
<evidence type="ECO:0000256" key="1">
    <source>
        <dbReference type="SAM" id="Coils"/>
    </source>
</evidence>
<keyword evidence="2" id="KW-0614">Plasmid</keyword>
<dbReference type="RefSeq" id="WP_041572671.1">
    <property type="nucleotide sequence ID" value="NZ_CP009044.1"/>
</dbReference>
<dbReference type="KEGG" id="caj:CIG1485E_a0018"/>
<keyword evidence="3" id="KW-1185">Reference proteome</keyword>
<reference evidence="2 3" key="1">
    <citation type="journal article" date="2014" name="Genome Announc.">
        <title>Complete Genome Sequence of Campylobacter iguaniorum Strain 1485ET, Isolated from a Bearded Dragon (Pogona vitticeps).</title>
        <authorList>
            <person name="Gilbert M.J."/>
            <person name="Miller W.G."/>
            <person name="Yee E."/>
            <person name="Kik M."/>
            <person name="Wagenaar J.A."/>
            <person name="Duim B."/>
        </authorList>
    </citation>
    <scope>NUCLEOTIDE SEQUENCE [LARGE SCALE GENOMIC DNA]</scope>
    <source>
        <strain evidence="2 3">1485E</strain>
        <plasmid evidence="2">pCIG1485E</plasmid>
    </source>
</reference>